<protein>
    <submittedName>
        <fullName evidence="9">Cytochrome P450</fullName>
    </submittedName>
</protein>
<keyword evidence="4 7" id="KW-0560">Oxidoreductase</keyword>
<sequence length="494" mass="57169">MTLVLGYTLATAWLALCAWSIGYTVWLVVYRLWFHPIAKFPGSFWARTTFWYEFYYEWIKPGKYYARIKEMHEQYGPIIRVTPDEIHISDPLFYHELFVPFNVRRTNAYTRYAQGTGFEDIFAIIHTHEGHKVIRDPVEKLYGKIATHEPLVLGCTKNFRARLDQERDTGKLINLSHACLSLAIDVATTVTFQAPSNYLEEPTFNENLFNIQKSGLMHVPLFAHLPTPLRMIVVPAIQVLASRIPELKEWDEKTRRQTFRTELQEPTMKLQGRASIWKRANFASRIGQLIQQNGIFHVSHTIETIITQLAMDKSQLQKLQDELAQFWAEKPDKVTSWYALRELPYLTACIHEGLRLGAGSMKRSPREYPDDEIHYQGWVIPKGTPFSMTTYYMHMDPTVFPNPDTFNPDRWLGADPNGLMHKYLLPFGKGSRACAGQNIAWMQMYFAISQVYQPGGPAIELFESDESDIRLAHGYVFPQPRLDSPGVRIYVHDP</sequence>
<dbReference type="EMBL" id="JAPQKS010000001">
    <property type="protein sequence ID" value="KAJ5249010.1"/>
    <property type="molecule type" value="Genomic_DNA"/>
</dbReference>
<feature type="transmembrane region" description="Helical" evidence="8">
    <location>
        <begin position="12"/>
        <end position="33"/>
    </location>
</feature>
<evidence type="ECO:0000256" key="6">
    <source>
        <dbReference type="PIRSR" id="PIRSR602403-1"/>
    </source>
</evidence>
<dbReference type="InterPro" id="IPR017972">
    <property type="entry name" value="Cyt_P450_CS"/>
</dbReference>
<dbReference type="PROSITE" id="PS00086">
    <property type="entry name" value="CYTOCHROME_P450"/>
    <property type="match status" value="1"/>
</dbReference>
<dbReference type="GO" id="GO:0016705">
    <property type="term" value="F:oxidoreductase activity, acting on paired donors, with incorporation or reduction of molecular oxygen"/>
    <property type="evidence" value="ECO:0007669"/>
    <property type="project" value="InterPro"/>
</dbReference>
<comment type="caution">
    <text evidence="9">The sequence shown here is derived from an EMBL/GenBank/DDBJ whole genome shotgun (WGS) entry which is preliminary data.</text>
</comment>
<dbReference type="Proteomes" id="UP001150941">
    <property type="component" value="Unassembled WGS sequence"/>
</dbReference>
<dbReference type="GO" id="GO:0020037">
    <property type="term" value="F:heme binding"/>
    <property type="evidence" value="ECO:0007669"/>
    <property type="project" value="InterPro"/>
</dbReference>
<dbReference type="GO" id="GO:0043386">
    <property type="term" value="P:mycotoxin biosynthetic process"/>
    <property type="evidence" value="ECO:0007669"/>
    <property type="project" value="UniProtKB-ARBA"/>
</dbReference>
<dbReference type="PANTHER" id="PTHR24305:SF166">
    <property type="entry name" value="CYTOCHROME P450 12A4, MITOCHONDRIAL-RELATED"/>
    <property type="match status" value="1"/>
</dbReference>
<name>A0A9W9PMA8_9EURO</name>
<dbReference type="AlphaFoldDB" id="A0A9W9PMA8"/>
<feature type="binding site" description="axial binding residue" evidence="6">
    <location>
        <position position="434"/>
    </location>
    <ligand>
        <name>heme</name>
        <dbReference type="ChEBI" id="CHEBI:30413"/>
    </ligand>
    <ligandPart>
        <name>Fe</name>
        <dbReference type="ChEBI" id="CHEBI:18248"/>
    </ligandPart>
</feature>
<dbReference type="InterPro" id="IPR050121">
    <property type="entry name" value="Cytochrome_P450_monoxygenase"/>
</dbReference>
<evidence type="ECO:0000313" key="9">
    <source>
        <dbReference type="EMBL" id="KAJ5249010.1"/>
    </source>
</evidence>
<dbReference type="PRINTS" id="PR00465">
    <property type="entry name" value="EP450IV"/>
</dbReference>
<dbReference type="OrthoDB" id="3945418at2759"/>
<evidence type="ECO:0000313" key="10">
    <source>
        <dbReference type="Proteomes" id="UP001150941"/>
    </source>
</evidence>
<evidence type="ECO:0000256" key="4">
    <source>
        <dbReference type="ARBA" id="ARBA00023002"/>
    </source>
</evidence>
<proteinExistence type="inferred from homology"/>
<dbReference type="InterPro" id="IPR002403">
    <property type="entry name" value="Cyt_P450_E_grp-IV"/>
</dbReference>
<keyword evidence="8" id="KW-0472">Membrane</keyword>
<keyword evidence="7" id="KW-0503">Monooxygenase</keyword>
<comment type="cofactor">
    <cofactor evidence="1 6">
        <name>heme</name>
        <dbReference type="ChEBI" id="CHEBI:30413"/>
    </cofactor>
</comment>
<reference evidence="9" key="1">
    <citation type="submission" date="2022-11" db="EMBL/GenBank/DDBJ databases">
        <authorList>
            <person name="Petersen C."/>
        </authorList>
    </citation>
    <scope>NUCLEOTIDE SEQUENCE</scope>
    <source>
        <strain evidence="9">IBT 19713</strain>
    </source>
</reference>
<evidence type="ECO:0000256" key="3">
    <source>
        <dbReference type="ARBA" id="ARBA00022723"/>
    </source>
</evidence>
<dbReference type="InterPro" id="IPR036396">
    <property type="entry name" value="Cyt_P450_sf"/>
</dbReference>
<dbReference type="SUPFAM" id="SSF48264">
    <property type="entry name" value="Cytochrome P450"/>
    <property type="match status" value="1"/>
</dbReference>
<keyword evidence="6 7" id="KW-0349">Heme</keyword>
<keyword evidence="10" id="KW-1185">Reference proteome</keyword>
<comment type="similarity">
    <text evidence="2 7">Belongs to the cytochrome P450 family.</text>
</comment>
<dbReference type="RefSeq" id="XP_058335789.1">
    <property type="nucleotide sequence ID" value="XM_058469758.1"/>
</dbReference>
<keyword evidence="8" id="KW-0812">Transmembrane</keyword>
<keyword evidence="3 6" id="KW-0479">Metal-binding</keyword>
<dbReference type="GeneID" id="83197061"/>
<evidence type="ECO:0000256" key="5">
    <source>
        <dbReference type="ARBA" id="ARBA00023004"/>
    </source>
</evidence>
<evidence type="ECO:0000256" key="1">
    <source>
        <dbReference type="ARBA" id="ARBA00001971"/>
    </source>
</evidence>
<evidence type="ECO:0000256" key="7">
    <source>
        <dbReference type="RuleBase" id="RU000461"/>
    </source>
</evidence>
<dbReference type="Pfam" id="PF00067">
    <property type="entry name" value="p450"/>
    <property type="match status" value="1"/>
</dbReference>
<dbReference type="GO" id="GO:0005506">
    <property type="term" value="F:iron ion binding"/>
    <property type="evidence" value="ECO:0007669"/>
    <property type="project" value="InterPro"/>
</dbReference>
<dbReference type="Gene3D" id="1.10.630.10">
    <property type="entry name" value="Cytochrome P450"/>
    <property type="match status" value="1"/>
</dbReference>
<evidence type="ECO:0000256" key="2">
    <source>
        <dbReference type="ARBA" id="ARBA00010617"/>
    </source>
</evidence>
<dbReference type="CDD" id="cd11062">
    <property type="entry name" value="CYP58-like"/>
    <property type="match status" value="1"/>
</dbReference>
<keyword evidence="5 6" id="KW-0408">Iron</keyword>
<dbReference type="PANTHER" id="PTHR24305">
    <property type="entry name" value="CYTOCHROME P450"/>
    <property type="match status" value="1"/>
</dbReference>
<gene>
    <name evidence="9" type="ORF">N7468_000461</name>
</gene>
<dbReference type="GO" id="GO:0004497">
    <property type="term" value="F:monooxygenase activity"/>
    <property type="evidence" value="ECO:0007669"/>
    <property type="project" value="UniProtKB-KW"/>
</dbReference>
<accession>A0A9W9PMA8</accession>
<evidence type="ECO:0000256" key="8">
    <source>
        <dbReference type="SAM" id="Phobius"/>
    </source>
</evidence>
<keyword evidence="8" id="KW-1133">Transmembrane helix</keyword>
<reference evidence="9" key="2">
    <citation type="journal article" date="2023" name="IMA Fungus">
        <title>Comparative genomic study of the Penicillium genus elucidates a diverse pangenome and 15 lateral gene transfer events.</title>
        <authorList>
            <person name="Petersen C."/>
            <person name="Sorensen T."/>
            <person name="Nielsen M.R."/>
            <person name="Sondergaard T.E."/>
            <person name="Sorensen J.L."/>
            <person name="Fitzpatrick D.A."/>
            <person name="Frisvad J.C."/>
            <person name="Nielsen K.L."/>
        </authorList>
    </citation>
    <scope>NUCLEOTIDE SEQUENCE</scope>
    <source>
        <strain evidence="9">IBT 19713</strain>
    </source>
</reference>
<dbReference type="InterPro" id="IPR001128">
    <property type="entry name" value="Cyt_P450"/>
</dbReference>
<organism evidence="9 10">
    <name type="scientific">Penicillium chermesinum</name>
    <dbReference type="NCBI Taxonomy" id="63820"/>
    <lineage>
        <taxon>Eukaryota</taxon>
        <taxon>Fungi</taxon>
        <taxon>Dikarya</taxon>
        <taxon>Ascomycota</taxon>
        <taxon>Pezizomycotina</taxon>
        <taxon>Eurotiomycetes</taxon>
        <taxon>Eurotiomycetidae</taxon>
        <taxon>Eurotiales</taxon>
        <taxon>Aspergillaceae</taxon>
        <taxon>Penicillium</taxon>
    </lineage>
</organism>